<reference evidence="6" key="1">
    <citation type="journal article" date="2023" name="Mol. Phylogenet. Evol.">
        <title>Genome-scale phylogeny and comparative genomics of the fungal order Sordariales.</title>
        <authorList>
            <person name="Hensen N."/>
            <person name="Bonometti L."/>
            <person name="Westerberg I."/>
            <person name="Brannstrom I.O."/>
            <person name="Guillou S."/>
            <person name="Cros-Aarteil S."/>
            <person name="Calhoun S."/>
            <person name="Haridas S."/>
            <person name="Kuo A."/>
            <person name="Mondo S."/>
            <person name="Pangilinan J."/>
            <person name="Riley R."/>
            <person name="LaButti K."/>
            <person name="Andreopoulos B."/>
            <person name="Lipzen A."/>
            <person name="Chen C."/>
            <person name="Yan M."/>
            <person name="Daum C."/>
            <person name="Ng V."/>
            <person name="Clum A."/>
            <person name="Steindorff A."/>
            <person name="Ohm R.A."/>
            <person name="Martin F."/>
            <person name="Silar P."/>
            <person name="Natvig D.O."/>
            <person name="Lalanne C."/>
            <person name="Gautier V."/>
            <person name="Ament-Velasquez S.L."/>
            <person name="Kruys A."/>
            <person name="Hutchinson M.I."/>
            <person name="Powell A.J."/>
            <person name="Barry K."/>
            <person name="Miller A.N."/>
            <person name="Grigoriev I.V."/>
            <person name="Debuchy R."/>
            <person name="Gladieux P."/>
            <person name="Hiltunen Thoren M."/>
            <person name="Johannesson H."/>
        </authorList>
    </citation>
    <scope>NUCLEOTIDE SEQUENCE</scope>
    <source>
        <strain evidence="6">CBS 731.68</strain>
    </source>
</reference>
<keyword evidence="7" id="KW-1185">Reference proteome</keyword>
<dbReference type="Pfam" id="PF04115">
    <property type="entry name" value="Ureidogly_lyase"/>
    <property type="match status" value="1"/>
</dbReference>
<evidence type="ECO:0000256" key="1">
    <source>
        <dbReference type="ARBA" id="ARBA00011738"/>
    </source>
</evidence>
<dbReference type="CDD" id="cd20298">
    <property type="entry name" value="cupin_UAH"/>
    <property type="match status" value="1"/>
</dbReference>
<dbReference type="InterPro" id="IPR007247">
    <property type="entry name" value="Ureidogly_lyase"/>
</dbReference>
<comment type="caution">
    <text evidence="6">The sequence shown here is derived from an EMBL/GenBank/DDBJ whole genome shotgun (WGS) entry which is preliminary data.</text>
</comment>
<comment type="subunit">
    <text evidence="1">Homodimer.</text>
</comment>
<reference evidence="6" key="2">
    <citation type="submission" date="2023-05" db="EMBL/GenBank/DDBJ databases">
        <authorList>
            <consortium name="Lawrence Berkeley National Laboratory"/>
            <person name="Steindorff A."/>
            <person name="Hensen N."/>
            <person name="Bonometti L."/>
            <person name="Westerberg I."/>
            <person name="Brannstrom I.O."/>
            <person name="Guillou S."/>
            <person name="Cros-Aarteil S."/>
            <person name="Calhoun S."/>
            <person name="Haridas S."/>
            <person name="Kuo A."/>
            <person name="Mondo S."/>
            <person name="Pangilinan J."/>
            <person name="Riley R."/>
            <person name="Labutti K."/>
            <person name="Andreopoulos B."/>
            <person name="Lipzen A."/>
            <person name="Chen C."/>
            <person name="Yanf M."/>
            <person name="Daum C."/>
            <person name="Ng V."/>
            <person name="Clum A."/>
            <person name="Ohm R."/>
            <person name="Martin F."/>
            <person name="Silar P."/>
            <person name="Natvig D."/>
            <person name="Lalanne C."/>
            <person name="Gautier V."/>
            <person name="Ament-Velasquez S.L."/>
            <person name="Kruys A."/>
            <person name="Hutchinson M.I."/>
            <person name="Powell A.J."/>
            <person name="Barry K."/>
            <person name="Miller A.N."/>
            <person name="Grigoriev I.V."/>
            <person name="Debuchy R."/>
            <person name="Gladieux P."/>
            <person name="Thoren M.H."/>
            <person name="Johannesson H."/>
        </authorList>
    </citation>
    <scope>NUCLEOTIDE SEQUENCE</scope>
    <source>
        <strain evidence="6">CBS 731.68</strain>
    </source>
</reference>
<dbReference type="GO" id="GO:0050385">
    <property type="term" value="F:ureidoglycolate lyase activity"/>
    <property type="evidence" value="ECO:0007669"/>
    <property type="project" value="UniProtKB-EC"/>
</dbReference>
<protein>
    <submittedName>
        <fullName evidence="6">Ureidoglycolate hydrolase</fullName>
    </submittedName>
</protein>
<keyword evidence="6" id="KW-0378">Hydrolase</keyword>
<dbReference type="EMBL" id="MU853224">
    <property type="protein sequence ID" value="KAK4126663.1"/>
    <property type="molecule type" value="Genomic_DNA"/>
</dbReference>
<accession>A0AAN6U568</accession>
<dbReference type="RefSeq" id="XP_062650434.1">
    <property type="nucleotide sequence ID" value="XM_062791981.1"/>
</dbReference>
<dbReference type="GO" id="GO:0004848">
    <property type="term" value="F:ureidoglycolate hydrolase activity"/>
    <property type="evidence" value="ECO:0007669"/>
    <property type="project" value="InterPro"/>
</dbReference>
<evidence type="ECO:0000313" key="6">
    <source>
        <dbReference type="EMBL" id="KAK4126663.1"/>
    </source>
</evidence>
<evidence type="ECO:0000256" key="4">
    <source>
        <dbReference type="ARBA" id="ARBA00047684"/>
    </source>
</evidence>
<comment type="catalytic activity">
    <reaction evidence="4">
        <text>(S)-ureidoglycolate = urea + glyoxylate</text>
        <dbReference type="Rhea" id="RHEA:11304"/>
        <dbReference type="ChEBI" id="CHEBI:16199"/>
        <dbReference type="ChEBI" id="CHEBI:36655"/>
        <dbReference type="ChEBI" id="CHEBI:57296"/>
        <dbReference type="EC" id="4.3.2.3"/>
    </reaction>
</comment>
<dbReference type="Gene3D" id="2.60.120.480">
    <property type="entry name" value="Ureidoglycolate hydrolase"/>
    <property type="match status" value="1"/>
</dbReference>
<dbReference type="InterPro" id="IPR011051">
    <property type="entry name" value="RmlC_Cupin_sf"/>
</dbReference>
<dbReference type="InterPro" id="IPR024060">
    <property type="entry name" value="Ureidoglycolate_lyase_dom_sf"/>
</dbReference>
<feature type="region of interest" description="Disordered" evidence="5">
    <location>
        <begin position="167"/>
        <end position="199"/>
    </location>
</feature>
<dbReference type="GO" id="GO:0006144">
    <property type="term" value="P:purine nucleobase metabolic process"/>
    <property type="evidence" value="ECO:0007669"/>
    <property type="project" value="UniProtKB-KW"/>
</dbReference>
<dbReference type="PANTHER" id="PTHR21221">
    <property type="entry name" value="UREIDOGLYCOLATE HYDROLASE"/>
    <property type="match status" value="1"/>
</dbReference>
<keyword evidence="2" id="KW-0659">Purine metabolism</keyword>
<dbReference type="SUPFAM" id="SSF51182">
    <property type="entry name" value="RmlC-like cupins"/>
    <property type="match status" value="1"/>
</dbReference>
<evidence type="ECO:0000256" key="2">
    <source>
        <dbReference type="ARBA" id="ARBA00022631"/>
    </source>
</evidence>
<dbReference type="GeneID" id="87828750"/>
<dbReference type="InterPro" id="IPR047233">
    <property type="entry name" value="UAH_cupin"/>
</dbReference>
<dbReference type="GO" id="GO:0000256">
    <property type="term" value="P:allantoin catabolic process"/>
    <property type="evidence" value="ECO:0007669"/>
    <property type="project" value="InterPro"/>
</dbReference>
<keyword evidence="3" id="KW-0456">Lyase</keyword>
<evidence type="ECO:0000256" key="5">
    <source>
        <dbReference type="SAM" id="MobiDB-lite"/>
    </source>
</evidence>
<evidence type="ECO:0000256" key="3">
    <source>
        <dbReference type="ARBA" id="ARBA00023239"/>
    </source>
</evidence>
<dbReference type="Proteomes" id="UP001302602">
    <property type="component" value="Unassembled WGS sequence"/>
</dbReference>
<dbReference type="PANTHER" id="PTHR21221:SF1">
    <property type="entry name" value="UREIDOGLYCOLATE LYASE"/>
    <property type="match status" value="1"/>
</dbReference>
<dbReference type="AlphaFoldDB" id="A0AAN6U568"/>
<name>A0AAN6U568_9PEZI</name>
<organism evidence="6 7">
    <name type="scientific">Parathielavia appendiculata</name>
    <dbReference type="NCBI Taxonomy" id="2587402"/>
    <lineage>
        <taxon>Eukaryota</taxon>
        <taxon>Fungi</taxon>
        <taxon>Dikarya</taxon>
        <taxon>Ascomycota</taxon>
        <taxon>Pezizomycotina</taxon>
        <taxon>Sordariomycetes</taxon>
        <taxon>Sordariomycetidae</taxon>
        <taxon>Sordariales</taxon>
        <taxon>Chaetomiaceae</taxon>
        <taxon>Parathielavia</taxon>
    </lineage>
</organism>
<sequence>MQPSDTRPANRDIVIHAARLTREAFAPFGDVIENPQPGVHPSSIAKSSQPLPCNGVSANQGSAIKFQHVSRQLNLYDQAPSRRPGAAIMSIFRCAARARIPDLLPATAPIQTPAPIPAGTTDLEPLPSAFPVTILERHPFTTQTFIPFTANPNNRYLVIVAPSLPLSPPTPSSSNEKETTLPVPASSPPSSSYFRPLPGSGKPDLRRLRAFVATATQAVTYGAGTWHAPMVALGEKGTEAMDFVVVQFANGVALEDCQEVELTDIAGPGPRLGDGPGERRHVSVKLVPMGLRMAKL</sequence>
<evidence type="ECO:0000313" key="7">
    <source>
        <dbReference type="Proteomes" id="UP001302602"/>
    </source>
</evidence>
<gene>
    <name evidence="6" type="ORF">N657DRAFT_640523</name>
</gene>
<proteinExistence type="predicted"/>
<feature type="compositionally biased region" description="Low complexity" evidence="5">
    <location>
        <begin position="182"/>
        <end position="198"/>
    </location>
</feature>